<keyword evidence="13" id="KW-1185">Reference proteome</keyword>
<evidence type="ECO:0000313" key="13">
    <source>
        <dbReference type="Proteomes" id="UP000274601"/>
    </source>
</evidence>
<dbReference type="Pfam" id="PF01135">
    <property type="entry name" value="PCMT"/>
    <property type="match status" value="1"/>
</dbReference>
<dbReference type="EC" id="2.1.1.77" evidence="3"/>
<dbReference type="GO" id="GO:0004719">
    <property type="term" value="F:protein-L-isoaspartate (D-aspartate) O-methyltransferase activity"/>
    <property type="evidence" value="ECO:0007669"/>
    <property type="project" value="UniProtKB-EC"/>
</dbReference>
<dbReference type="Proteomes" id="UP000274601">
    <property type="component" value="Unassembled WGS sequence"/>
</dbReference>
<comment type="subcellular location">
    <subcellularLocation>
        <location evidence="1">Cytoplasm</location>
    </subcellularLocation>
</comment>
<dbReference type="InterPro" id="IPR029063">
    <property type="entry name" value="SAM-dependent_MTases_sf"/>
</dbReference>
<dbReference type="GO" id="GO:0032259">
    <property type="term" value="P:methylation"/>
    <property type="evidence" value="ECO:0007669"/>
    <property type="project" value="UniProtKB-KW"/>
</dbReference>
<keyword evidence="7 12" id="KW-0808">Transferase</keyword>
<dbReference type="GO" id="GO:0005737">
    <property type="term" value="C:cytoplasm"/>
    <property type="evidence" value="ECO:0007669"/>
    <property type="project" value="UniProtKB-SubCell"/>
</dbReference>
<dbReference type="AlphaFoldDB" id="A0A495QGZ2"/>
<dbReference type="PANTHER" id="PTHR11579:SF0">
    <property type="entry name" value="PROTEIN-L-ISOASPARTATE(D-ASPARTATE) O-METHYLTRANSFERASE"/>
    <property type="match status" value="1"/>
</dbReference>
<sequence>MSGDVMRRLEALTERLTAAGWLTNGAVRSALVDVPRHFFVPTLAWTGEGERVSQTNDPDAWLDLAYADEAIITQLDDGDTDMATGDGQYTSSLSAPSTVVSLLELLDLEDGHRVLDVGTGTGWTAALLARIVGPGNVTSVEVNPRIAEQAAANLARAQISPTLTVGDGAKGWAPNAPYDRVHATCAVARVPYAWIEQTRPGGVIVTPYAPGFNSAHELRLVVLPDGTAVGRFTGYASYMMMRDHRHPDWKPAALDVRQSTTSIDPRTLGYAPAGGDLAMGAALPGVVARGHRDGDRYTLRLRAPDAWATATYEPGRASYDVQQAGDRALWDDALNAYFAWITNGSPDHTRYTLTVTPKGEHTRLARA</sequence>
<proteinExistence type="inferred from homology"/>
<dbReference type="EMBL" id="RBWU01000006">
    <property type="protein sequence ID" value="RKS71182.1"/>
    <property type="molecule type" value="Genomic_DNA"/>
</dbReference>
<name>A0A495QGZ2_9ACTN</name>
<dbReference type="InterPro" id="IPR000682">
    <property type="entry name" value="PCMT"/>
</dbReference>
<accession>A0A495QGZ2</accession>
<reference evidence="12 13" key="1">
    <citation type="submission" date="2018-10" db="EMBL/GenBank/DDBJ databases">
        <title>Genomic Encyclopedia of Archaeal and Bacterial Type Strains, Phase II (KMG-II): from individual species to whole genera.</title>
        <authorList>
            <person name="Goeker M."/>
        </authorList>
    </citation>
    <scope>NUCLEOTIDE SEQUENCE [LARGE SCALE GENOMIC DNA]</scope>
    <source>
        <strain evidence="12 13">DSM 43383</strain>
    </source>
</reference>
<evidence type="ECO:0000256" key="9">
    <source>
        <dbReference type="ARBA" id="ARBA00030757"/>
    </source>
</evidence>
<evidence type="ECO:0000256" key="10">
    <source>
        <dbReference type="ARBA" id="ARBA00031323"/>
    </source>
</evidence>
<evidence type="ECO:0000256" key="4">
    <source>
        <dbReference type="ARBA" id="ARBA00013346"/>
    </source>
</evidence>
<keyword evidence="8" id="KW-0949">S-adenosyl-L-methionine</keyword>
<evidence type="ECO:0000256" key="5">
    <source>
        <dbReference type="ARBA" id="ARBA00022490"/>
    </source>
</evidence>
<organism evidence="12 13">
    <name type="scientific">Actinomadura pelletieri DSM 43383</name>
    <dbReference type="NCBI Taxonomy" id="1120940"/>
    <lineage>
        <taxon>Bacteria</taxon>
        <taxon>Bacillati</taxon>
        <taxon>Actinomycetota</taxon>
        <taxon>Actinomycetes</taxon>
        <taxon>Streptosporangiales</taxon>
        <taxon>Thermomonosporaceae</taxon>
        <taxon>Actinomadura</taxon>
    </lineage>
</organism>
<evidence type="ECO:0000256" key="8">
    <source>
        <dbReference type="ARBA" id="ARBA00022691"/>
    </source>
</evidence>
<evidence type="ECO:0000256" key="2">
    <source>
        <dbReference type="ARBA" id="ARBA00005369"/>
    </source>
</evidence>
<gene>
    <name evidence="12" type="ORF">BZB76_5668</name>
</gene>
<dbReference type="CDD" id="cd02440">
    <property type="entry name" value="AdoMet_MTases"/>
    <property type="match status" value="1"/>
</dbReference>
<comment type="caution">
    <text evidence="12">The sequence shown here is derived from an EMBL/GenBank/DDBJ whole genome shotgun (WGS) entry which is preliminary data.</text>
</comment>
<comment type="similarity">
    <text evidence="2">Belongs to the methyltransferase superfamily. L-isoaspartyl/D-aspartyl protein methyltransferase family.</text>
</comment>
<evidence type="ECO:0000313" key="12">
    <source>
        <dbReference type="EMBL" id="RKS71182.1"/>
    </source>
</evidence>
<evidence type="ECO:0000256" key="6">
    <source>
        <dbReference type="ARBA" id="ARBA00022603"/>
    </source>
</evidence>
<dbReference type="PANTHER" id="PTHR11579">
    <property type="entry name" value="PROTEIN-L-ISOASPARTATE O-METHYLTRANSFERASE"/>
    <property type="match status" value="1"/>
</dbReference>
<protein>
    <recommendedName>
        <fullName evidence="4">Protein-L-isoaspartate O-methyltransferase</fullName>
        <ecNumber evidence="3">2.1.1.77</ecNumber>
    </recommendedName>
    <alternativeName>
        <fullName evidence="11">L-isoaspartyl protein carboxyl methyltransferase</fullName>
    </alternativeName>
    <alternativeName>
        <fullName evidence="9">Protein L-isoaspartyl methyltransferase</fullName>
    </alternativeName>
    <alternativeName>
        <fullName evidence="10">Protein-beta-aspartate methyltransferase</fullName>
    </alternativeName>
</protein>
<dbReference type="SUPFAM" id="SSF53335">
    <property type="entry name" value="S-adenosyl-L-methionine-dependent methyltransferases"/>
    <property type="match status" value="1"/>
</dbReference>
<evidence type="ECO:0000256" key="7">
    <source>
        <dbReference type="ARBA" id="ARBA00022679"/>
    </source>
</evidence>
<dbReference type="Gene3D" id="3.40.50.150">
    <property type="entry name" value="Vaccinia Virus protein VP39"/>
    <property type="match status" value="1"/>
</dbReference>
<evidence type="ECO:0000256" key="11">
    <source>
        <dbReference type="ARBA" id="ARBA00031350"/>
    </source>
</evidence>
<keyword evidence="5" id="KW-0963">Cytoplasm</keyword>
<evidence type="ECO:0000256" key="3">
    <source>
        <dbReference type="ARBA" id="ARBA00011890"/>
    </source>
</evidence>
<keyword evidence="6 12" id="KW-0489">Methyltransferase</keyword>
<evidence type="ECO:0000256" key="1">
    <source>
        <dbReference type="ARBA" id="ARBA00004496"/>
    </source>
</evidence>